<comment type="caution">
    <text evidence="1">The sequence shown here is derived from an EMBL/GenBank/DDBJ whole genome shotgun (WGS) entry which is preliminary data.</text>
</comment>
<reference evidence="1" key="1">
    <citation type="journal article" date="2019" name="Sci. Rep.">
        <title>Draft genome of Tanacetum cinerariifolium, the natural source of mosquito coil.</title>
        <authorList>
            <person name="Yamashiro T."/>
            <person name="Shiraishi A."/>
            <person name="Satake H."/>
            <person name="Nakayama K."/>
        </authorList>
    </citation>
    <scope>NUCLEOTIDE SEQUENCE</scope>
</reference>
<protein>
    <submittedName>
        <fullName evidence="1">40S ribosomal protein S13</fullName>
    </submittedName>
</protein>
<gene>
    <name evidence="1" type="ORF">Tci_515046</name>
</gene>
<organism evidence="1">
    <name type="scientific">Tanacetum cinerariifolium</name>
    <name type="common">Dalmatian daisy</name>
    <name type="synonym">Chrysanthemum cinerariifolium</name>
    <dbReference type="NCBI Taxonomy" id="118510"/>
    <lineage>
        <taxon>Eukaryota</taxon>
        <taxon>Viridiplantae</taxon>
        <taxon>Streptophyta</taxon>
        <taxon>Embryophyta</taxon>
        <taxon>Tracheophyta</taxon>
        <taxon>Spermatophyta</taxon>
        <taxon>Magnoliopsida</taxon>
        <taxon>eudicotyledons</taxon>
        <taxon>Gunneridae</taxon>
        <taxon>Pentapetalae</taxon>
        <taxon>asterids</taxon>
        <taxon>campanulids</taxon>
        <taxon>Asterales</taxon>
        <taxon>Asteraceae</taxon>
        <taxon>Asteroideae</taxon>
        <taxon>Anthemideae</taxon>
        <taxon>Anthemidinae</taxon>
        <taxon>Tanacetum</taxon>
    </lineage>
</organism>
<keyword evidence="1" id="KW-0689">Ribosomal protein</keyword>
<keyword evidence="1" id="KW-0687">Ribonucleoprotein</keyword>
<dbReference type="GO" id="GO:0005840">
    <property type="term" value="C:ribosome"/>
    <property type="evidence" value="ECO:0007669"/>
    <property type="project" value="UniProtKB-KW"/>
</dbReference>
<evidence type="ECO:0000313" key="1">
    <source>
        <dbReference type="EMBL" id="GEZ43073.1"/>
    </source>
</evidence>
<dbReference type="AlphaFoldDB" id="A0A699ID98"/>
<sequence>MPCYKGHHLDPNRIFPDIYKVPLNEKEHEIWLEFAEFDKGKGTAKLDDTHDKYVELGKVSIILDHPIVLLIGNFAVTAFNKNWEMHIKKGEENHIHDFEFMECKYVKADNAYYFFMTIEAIEEGNLGVYEAKVNVNINDDVKITLSKFILSDRTPIGM</sequence>
<accession>A0A699ID98</accession>
<name>A0A699ID98_TANCI</name>
<proteinExistence type="predicted"/>
<dbReference type="EMBL" id="BKCJ010278010">
    <property type="protein sequence ID" value="GEZ43073.1"/>
    <property type="molecule type" value="Genomic_DNA"/>
</dbReference>